<feature type="domain" description="HAT C-terminal dimerisation" evidence="1">
    <location>
        <begin position="1"/>
        <end position="48"/>
    </location>
</feature>
<dbReference type="PANTHER" id="PTHR23272">
    <property type="entry name" value="BED FINGER-RELATED"/>
    <property type="match status" value="1"/>
</dbReference>
<dbReference type="AlphaFoldDB" id="A0ABC8WI27"/>
<dbReference type="Pfam" id="PF05699">
    <property type="entry name" value="Dimer_Tnp_hAT"/>
    <property type="match status" value="1"/>
</dbReference>
<reference evidence="3" key="1">
    <citation type="submission" date="2024-06" db="EMBL/GenBank/DDBJ databases">
        <authorList>
            <person name="Ryan C."/>
        </authorList>
    </citation>
    <scope>NUCLEOTIDE SEQUENCE [LARGE SCALE GENOMIC DNA]</scope>
</reference>
<protein>
    <recommendedName>
        <fullName evidence="1">HAT C-terminal dimerisation domain-containing protein</fullName>
    </recommendedName>
</protein>
<dbReference type="InterPro" id="IPR008906">
    <property type="entry name" value="HATC_C_dom"/>
</dbReference>
<sequence length="69" mass="7592">MARDFLAIPLSTVASESTFSTAGMVIDKYRNSLSSETVEALICAKDWLKGYLSDDDEDDEGVITDQEIN</sequence>
<gene>
    <name evidence="2" type="ORF">URODEC1_LOCUS13932</name>
</gene>
<evidence type="ECO:0000313" key="3">
    <source>
        <dbReference type="Proteomes" id="UP001497457"/>
    </source>
</evidence>
<dbReference type="InterPro" id="IPR018247">
    <property type="entry name" value="EF_Hand_1_Ca_BS"/>
</dbReference>
<dbReference type="EMBL" id="OZ075122">
    <property type="protein sequence ID" value="CAL4909763.1"/>
    <property type="molecule type" value="Genomic_DNA"/>
</dbReference>
<dbReference type="SUPFAM" id="SSF53098">
    <property type="entry name" value="Ribonuclease H-like"/>
    <property type="match status" value="1"/>
</dbReference>
<name>A0ABC8WI27_9POAL</name>
<keyword evidence="3" id="KW-1185">Reference proteome</keyword>
<proteinExistence type="predicted"/>
<dbReference type="PROSITE" id="PS00018">
    <property type="entry name" value="EF_HAND_1"/>
    <property type="match status" value="1"/>
</dbReference>
<dbReference type="InterPro" id="IPR012337">
    <property type="entry name" value="RNaseH-like_sf"/>
</dbReference>
<evidence type="ECO:0000313" key="2">
    <source>
        <dbReference type="EMBL" id="CAL4909763.1"/>
    </source>
</evidence>
<organism evidence="2 3">
    <name type="scientific">Urochloa decumbens</name>
    <dbReference type="NCBI Taxonomy" id="240449"/>
    <lineage>
        <taxon>Eukaryota</taxon>
        <taxon>Viridiplantae</taxon>
        <taxon>Streptophyta</taxon>
        <taxon>Embryophyta</taxon>
        <taxon>Tracheophyta</taxon>
        <taxon>Spermatophyta</taxon>
        <taxon>Magnoliopsida</taxon>
        <taxon>Liliopsida</taxon>
        <taxon>Poales</taxon>
        <taxon>Poaceae</taxon>
        <taxon>PACMAD clade</taxon>
        <taxon>Panicoideae</taxon>
        <taxon>Panicodae</taxon>
        <taxon>Paniceae</taxon>
        <taxon>Melinidinae</taxon>
        <taxon>Urochloa</taxon>
    </lineage>
</organism>
<dbReference type="Proteomes" id="UP001497457">
    <property type="component" value="Chromosome 12b"/>
</dbReference>
<reference evidence="2 3" key="2">
    <citation type="submission" date="2024-10" db="EMBL/GenBank/DDBJ databases">
        <authorList>
            <person name="Ryan C."/>
        </authorList>
    </citation>
    <scope>NUCLEOTIDE SEQUENCE [LARGE SCALE GENOMIC DNA]</scope>
</reference>
<evidence type="ECO:0000259" key="1">
    <source>
        <dbReference type="Pfam" id="PF05699"/>
    </source>
</evidence>
<accession>A0ABC8WI27</accession>